<reference evidence="1 2" key="1">
    <citation type="journal article" date="2015" name="Proc. Natl. Acad. Sci. U.S.A.">
        <title>Expanded metabolic versatility of ubiquitous nitrite-oxidizing bacteria from the genus Nitrospira.</title>
        <authorList>
            <person name="Koch H."/>
            <person name="Lucker S."/>
            <person name="Albertsen M."/>
            <person name="Kitzinger K."/>
            <person name="Herbold C."/>
            <person name="Spieck E."/>
            <person name="Nielsen P.H."/>
            <person name="Wagner M."/>
            <person name="Daims H."/>
        </authorList>
    </citation>
    <scope>NUCLEOTIDE SEQUENCE [LARGE SCALE GENOMIC DNA]</scope>
    <source>
        <strain evidence="1 2">NSP M-1</strain>
    </source>
</reference>
<dbReference type="InterPro" id="IPR013406">
    <property type="entry name" value="CHP02574_addiction_mod"/>
</dbReference>
<dbReference type="KEGG" id="nmv:NITMOv2_1047"/>
<dbReference type="PATRIC" id="fig|42253.5.peg.1030"/>
<proteinExistence type="predicted"/>
<dbReference type="STRING" id="42253.NITMOv2_1047"/>
<evidence type="ECO:0000313" key="2">
    <source>
        <dbReference type="Proteomes" id="UP000069205"/>
    </source>
</evidence>
<evidence type="ECO:0008006" key="3">
    <source>
        <dbReference type="Google" id="ProtNLM"/>
    </source>
</evidence>
<keyword evidence="2" id="KW-1185">Reference proteome</keyword>
<gene>
    <name evidence="1" type="ORF">NITMOv2_1047</name>
</gene>
<organism evidence="1 2">
    <name type="scientific">Nitrospira moscoviensis</name>
    <dbReference type="NCBI Taxonomy" id="42253"/>
    <lineage>
        <taxon>Bacteria</taxon>
        <taxon>Pseudomonadati</taxon>
        <taxon>Nitrospirota</taxon>
        <taxon>Nitrospiria</taxon>
        <taxon>Nitrospirales</taxon>
        <taxon>Nitrospiraceae</taxon>
        <taxon>Nitrospira</taxon>
    </lineage>
</organism>
<dbReference type="EMBL" id="CP011801">
    <property type="protein sequence ID" value="ALA57478.1"/>
    <property type="molecule type" value="Genomic_DNA"/>
</dbReference>
<dbReference type="Proteomes" id="UP000069205">
    <property type="component" value="Chromosome"/>
</dbReference>
<protein>
    <recommendedName>
        <fullName evidence="3">Addiction module antitoxin RelB</fullName>
    </recommendedName>
</protein>
<sequence>MSNLAEVIKGAMSLDVRDRAMRAEKLLASLEELSEEEAERLWAEEAQRRLEEYRAGRAKGVEAGAVHAKVDKLFR</sequence>
<dbReference type="RefSeq" id="WP_053378814.1">
    <property type="nucleotide sequence ID" value="NZ_CP011801.1"/>
</dbReference>
<name>A0A0K2G953_NITMO</name>
<dbReference type="AlphaFoldDB" id="A0A0K2G953"/>
<accession>A0A0K2G953</accession>
<evidence type="ECO:0000313" key="1">
    <source>
        <dbReference type="EMBL" id="ALA57478.1"/>
    </source>
</evidence>
<dbReference type="Pfam" id="PF09720">
    <property type="entry name" value="Unstab_antitox"/>
    <property type="match status" value="1"/>
</dbReference>